<reference evidence="1" key="1">
    <citation type="submission" date="2020-04" db="EMBL/GenBank/DDBJ databases">
        <title>Draft genome resource of the tomato pathogen Pseudocercospora fuligena.</title>
        <authorList>
            <person name="Zaccaron A."/>
        </authorList>
    </citation>
    <scope>NUCLEOTIDE SEQUENCE</scope>
    <source>
        <strain evidence="1">PF001</strain>
    </source>
</reference>
<organism evidence="1 2">
    <name type="scientific">Pseudocercospora fuligena</name>
    <dbReference type="NCBI Taxonomy" id="685502"/>
    <lineage>
        <taxon>Eukaryota</taxon>
        <taxon>Fungi</taxon>
        <taxon>Dikarya</taxon>
        <taxon>Ascomycota</taxon>
        <taxon>Pezizomycotina</taxon>
        <taxon>Dothideomycetes</taxon>
        <taxon>Dothideomycetidae</taxon>
        <taxon>Mycosphaerellales</taxon>
        <taxon>Mycosphaerellaceae</taxon>
        <taxon>Pseudocercospora</taxon>
    </lineage>
</organism>
<protein>
    <submittedName>
        <fullName evidence="1">Uncharacterized protein</fullName>
    </submittedName>
</protein>
<name>A0A8H6VL42_9PEZI</name>
<evidence type="ECO:0000313" key="1">
    <source>
        <dbReference type="EMBL" id="KAF7195730.1"/>
    </source>
</evidence>
<accession>A0A8H6VL42</accession>
<gene>
    <name evidence="1" type="ORF">HII31_03048</name>
</gene>
<sequence length="448" mass="49908">MSPYEDLAARKLEYEAIPIHESALRSTLATPPTRYHSLAQEVPDKPVSSVSWQQLTLRQRPCEAGHSMDTSGVCYSAPNQVAILLCSDKSILEAVDTVKHPIKGRFVEKLTFALEEVVGNEMVLRRRKWWHYQQIGLIGGTERLDLEIERSECEVEAMAAQSRIRAGDVDLAALTELFKSVKDHGKLVGIELAHGDEEMSSPTFPRPEHFEEYKDVCCRHGFAAPASDNSRPFEVLLKAVAISGVEVKSLTVARSFEDGAWALPVHLIMMKDDIATYLQSALSRIEKLDLSVWVESIQDEIQHKEYATTVKDSVARFAKVLAEAPKLKALTLHTEFDSYNFDMPGYSQTSPAILLNTQSAECRSLIAALLEQTFPQLEALAISFGDLDVEKLLTFVKRQPKLEKLNLEAVNLLVNGRTQFELEGLVEQVCATVPGSFNYDRIGGTFVG</sequence>
<comment type="caution">
    <text evidence="1">The sequence shown here is derived from an EMBL/GenBank/DDBJ whole genome shotgun (WGS) entry which is preliminary data.</text>
</comment>
<proteinExistence type="predicted"/>
<dbReference type="EMBL" id="JABCIY010000038">
    <property type="protein sequence ID" value="KAF7195730.1"/>
    <property type="molecule type" value="Genomic_DNA"/>
</dbReference>
<dbReference type="Proteomes" id="UP000660729">
    <property type="component" value="Unassembled WGS sequence"/>
</dbReference>
<keyword evidence="2" id="KW-1185">Reference proteome</keyword>
<evidence type="ECO:0000313" key="2">
    <source>
        <dbReference type="Proteomes" id="UP000660729"/>
    </source>
</evidence>
<dbReference type="AlphaFoldDB" id="A0A8H6VL42"/>